<protein>
    <submittedName>
        <fullName evidence="1">Acetyltransferase domain protein</fullName>
    </submittedName>
</protein>
<organism evidence="1 2">
    <name type="scientific">Collimonas pratensis</name>
    <dbReference type="NCBI Taxonomy" id="279113"/>
    <lineage>
        <taxon>Bacteria</taxon>
        <taxon>Pseudomonadati</taxon>
        <taxon>Pseudomonadota</taxon>
        <taxon>Betaproteobacteria</taxon>
        <taxon>Burkholderiales</taxon>
        <taxon>Oxalobacteraceae</taxon>
        <taxon>Collimonas</taxon>
    </lineage>
</organism>
<dbReference type="EMBL" id="CP013234">
    <property type="protein sequence ID" value="AMP04222.1"/>
    <property type="molecule type" value="Genomic_DNA"/>
</dbReference>
<dbReference type="PATRIC" id="fig|279113.9.peg.1837"/>
<keyword evidence="1" id="KW-0808">Transferase</keyword>
<dbReference type="KEGG" id="cpra:CPter91_1849"/>
<dbReference type="InterPro" id="IPR016181">
    <property type="entry name" value="Acyl_CoA_acyltransferase"/>
</dbReference>
<evidence type="ECO:0000313" key="2">
    <source>
        <dbReference type="Proteomes" id="UP000074561"/>
    </source>
</evidence>
<dbReference type="AlphaFoldDB" id="A0A127Q3L1"/>
<gene>
    <name evidence="1" type="ORF">CPter91_1849</name>
</gene>
<sequence>MTNQTTEQSASQFATRIVASLSEVGQTAWDELLGLQADANPFLSFTFLHALHESGSASEKAGWQPQYITLWNQAGQLAAALPLYVKYHSYGEYVFDWAWADAYQRNGLEYYPKLLSAIPFTPVTGGRLLARDATARAALVKVLQSLRRDTQTSSTHILYPPAEQAEALQQAGFMLRSGVQFHWLNPGYRDFDEFLATLERKKRKNIVAERRKVAEAGVRLRRVRGVDATEADWVFFNRCYARTYAEHRSTPYLNLDFFLRIGAGMPHNILLIVAERDGRPIASSLLIHTEQTLYGRYWGALEFVPCLHFETAYYQPLEFCIEQKIACFEGGAQGEHKMARGFLPQKTWSAHWLAHPGFADAVANFLEQEADGIDSYMDELNDRNPFRPTPP</sequence>
<dbReference type="PANTHER" id="PTHR47017">
    <property type="entry name" value="ACYL-COA"/>
    <property type="match status" value="1"/>
</dbReference>
<dbReference type="Gene3D" id="3.40.630.30">
    <property type="match status" value="1"/>
</dbReference>
<dbReference type="SUPFAM" id="SSF55729">
    <property type="entry name" value="Acyl-CoA N-acyltransferases (Nat)"/>
    <property type="match status" value="1"/>
</dbReference>
<name>A0A127Q3L1_9BURK</name>
<dbReference type="PANTHER" id="PTHR47017:SF1">
    <property type="entry name" value="ACYL-COA"/>
    <property type="match status" value="1"/>
</dbReference>
<proteinExistence type="predicted"/>
<evidence type="ECO:0000313" key="1">
    <source>
        <dbReference type="EMBL" id="AMP04222.1"/>
    </source>
</evidence>
<reference evidence="1 2" key="1">
    <citation type="submission" date="2015-11" db="EMBL/GenBank/DDBJ databases">
        <title>Exploring the genomic traits of fungus-feeding bacterial genus Collimonas.</title>
        <authorList>
            <person name="Song C."/>
            <person name="Schmidt R."/>
            <person name="de Jager V."/>
            <person name="Krzyzanowska D."/>
            <person name="Jongedijk E."/>
            <person name="Cankar K."/>
            <person name="Beekwilder J."/>
            <person name="van Veen A."/>
            <person name="de Boer W."/>
            <person name="van Veen J.A."/>
            <person name="Garbeva P."/>
        </authorList>
    </citation>
    <scope>NUCLEOTIDE SEQUENCE [LARGE SCALE GENOMIC DNA]</scope>
    <source>
        <strain evidence="1 2">Ter91</strain>
    </source>
</reference>
<accession>A0A127Q3L1</accession>
<dbReference type="Proteomes" id="UP000074561">
    <property type="component" value="Chromosome"/>
</dbReference>
<dbReference type="InterPro" id="IPR007434">
    <property type="entry name" value="FemAB-like"/>
</dbReference>
<dbReference type="STRING" id="279113.CPter91_1849"/>
<dbReference type="GO" id="GO:0016740">
    <property type="term" value="F:transferase activity"/>
    <property type="evidence" value="ECO:0007669"/>
    <property type="project" value="UniProtKB-KW"/>
</dbReference>
<dbReference type="RefSeq" id="WP_061939344.1">
    <property type="nucleotide sequence ID" value="NZ_CP013234.1"/>
</dbReference>
<dbReference type="Pfam" id="PF04339">
    <property type="entry name" value="FemAB_like"/>
    <property type="match status" value="1"/>
</dbReference>